<dbReference type="AlphaFoldDB" id="A0A510UML1"/>
<evidence type="ECO:0000313" key="2">
    <source>
        <dbReference type="Proteomes" id="UP000321787"/>
    </source>
</evidence>
<organism evidence="1 2">
    <name type="scientific">Aliivibrio fischeri</name>
    <name type="common">Vibrio fischeri</name>
    <dbReference type="NCBI Taxonomy" id="668"/>
    <lineage>
        <taxon>Bacteria</taxon>
        <taxon>Pseudomonadati</taxon>
        <taxon>Pseudomonadota</taxon>
        <taxon>Gammaproteobacteria</taxon>
        <taxon>Vibrionales</taxon>
        <taxon>Vibrionaceae</taxon>
        <taxon>Aliivibrio</taxon>
    </lineage>
</organism>
<name>A0A510UML1_ALIFS</name>
<comment type="caution">
    <text evidence="1">The sequence shown here is derived from an EMBL/GenBank/DDBJ whole genome shotgun (WGS) entry which is preliminary data.</text>
</comment>
<evidence type="ECO:0000313" key="1">
    <source>
        <dbReference type="EMBL" id="GEK15844.1"/>
    </source>
</evidence>
<proteinExistence type="predicted"/>
<protein>
    <submittedName>
        <fullName evidence="1">Uncharacterized protein</fullName>
    </submittedName>
</protein>
<accession>A0A510UML1</accession>
<dbReference type="EMBL" id="BJTZ01000043">
    <property type="protein sequence ID" value="GEK15844.1"/>
    <property type="molecule type" value="Genomic_DNA"/>
</dbReference>
<sequence>MLEGLGCELDASRIYATDNKTTAEESRLAGLDMVRRLNKEK</sequence>
<dbReference type="Proteomes" id="UP000321787">
    <property type="component" value="Unassembled WGS sequence"/>
</dbReference>
<reference evidence="1 2" key="1">
    <citation type="submission" date="2019-07" db="EMBL/GenBank/DDBJ databases">
        <title>Whole genome shotgun sequence of Aliivibrio fischeri NBRC 101058.</title>
        <authorList>
            <person name="Hosoyama A."/>
            <person name="Uohara A."/>
            <person name="Ohji S."/>
            <person name="Ichikawa N."/>
        </authorList>
    </citation>
    <scope>NUCLEOTIDE SEQUENCE [LARGE SCALE GENOMIC DNA]</scope>
    <source>
        <strain evidence="1 2">NBRC 101058</strain>
    </source>
</reference>
<gene>
    <name evidence="1" type="ORF">AFI02nite_38800</name>
</gene>